<comment type="caution">
    <text evidence="1">The sequence shown here is derived from an EMBL/GenBank/DDBJ whole genome shotgun (WGS) entry which is preliminary data.</text>
</comment>
<name>A0AAN5D0H0_9BILA</name>
<organism evidence="1 2">
    <name type="scientific">Pristionchus mayeri</name>
    <dbReference type="NCBI Taxonomy" id="1317129"/>
    <lineage>
        <taxon>Eukaryota</taxon>
        <taxon>Metazoa</taxon>
        <taxon>Ecdysozoa</taxon>
        <taxon>Nematoda</taxon>
        <taxon>Chromadorea</taxon>
        <taxon>Rhabditida</taxon>
        <taxon>Rhabditina</taxon>
        <taxon>Diplogasteromorpha</taxon>
        <taxon>Diplogasteroidea</taxon>
        <taxon>Neodiplogasteridae</taxon>
        <taxon>Pristionchus</taxon>
    </lineage>
</organism>
<dbReference type="AlphaFoldDB" id="A0AAN5D0H0"/>
<sequence>MTADSVITEVLDGLKSPKEGIEYLKDHSKRPYYILRGKLVPHQDAKEVEERLELSKINAGILTAITNNKKRLSQKKLKEAKNKSSQIIRLIEHEWNPPIAFSKVDVRS</sequence>
<evidence type="ECO:0000313" key="2">
    <source>
        <dbReference type="Proteomes" id="UP001328107"/>
    </source>
</evidence>
<reference evidence="2" key="1">
    <citation type="submission" date="2022-10" db="EMBL/GenBank/DDBJ databases">
        <title>Genome assembly of Pristionchus species.</title>
        <authorList>
            <person name="Yoshida K."/>
            <person name="Sommer R.J."/>
        </authorList>
    </citation>
    <scope>NUCLEOTIDE SEQUENCE [LARGE SCALE GENOMIC DNA]</scope>
    <source>
        <strain evidence="2">RS5460</strain>
    </source>
</reference>
<keyword evidence="2" id="KW-1185">Reference proteome</keyword>
<protein>
    <submittedName>
        <fullName evidence="1">Uncharacterized protein</fullName>
    </submittedName>
</protein>
<proteinExistence type="predicted"/>
<accession>A0AAN5D0H0</accession>
<dbReference type="Proteomes" id="UP001328107">
    <property type="component" value="Unassembled WGS sequence"/>
</dbReference>
<evidence type="ECO:0000313" key="1">
    <source>
        <dbReference type="EMBL" id="GMR53780.1"/>
    </source>
</evidence>
<dbReference type="EMBL" id="BTRK01000005">
    <property type="protein sequence ID" value="GMR53780.1"/>
    <property type="molecule type" value="Genomic_DNA"/>
</dbReference>
<feature type="non-terminal residue" evidence="1">
    <location>
        <position position="108"/>
    </location>
</feature>
<gene>
    <name evidence="1" type="ORF">PMAYCL1PPCAC_23975</name>
</gene>